<feature type="region of interest" description="Disordered" evidence="1">
    <location>
        <begin position="328"/>
        <end position="370"/>
    </location>
</feature>
<dbReference type="AlphaFoldDB" id="A0AA40B5P4"/>
<feature type="region of interest" description="Disordered" evidence="1">
    <location>
        <begin position="76"/>
        <end position="138"/>
    </location>
</feature>
<dbReference type="EMBL" id="JAUIRO010000002">
    <property type="protein sequence ID" value="KAK0728098.1"/>
    <property type="molecule type" value="Genomic_DNA"/>
</dbReference>
<dbReference type="Proteomes" id="UP001172101">
    <property type="component" value="Unassembled WGS sequence"/>
</dbReference>
<proteinExistence type="predicted"/>
<organism evidence="2 3">
    <name type="scientific">Lasiosphaeria miniovina</name>
    <dbReference type="NCBI Taxonomy" id="1954250"/>
    <lineage>
        <taxon>Eukaryota</taxon>
        <taxon>Fungi</taxon>
        <taxon>Dikarya</taxon>
        <taxon>Ascomycota</taxon>
        <taxon>Pezizomycotina</taxon>
        <taxon>Sordariomycetes</taxon>
        <taxon>Sordariomycetidae</taxon>
        <taxon>Sordariales</taxon>
        <taxon>Lasiosphaeriaceae</taxon>
        <taxon>Lasiosphaeria</taxon>
    </lineage>
</organism>
<comment type="caution">
    <text evidence="2">The sequence shown here is derived from an EMBL/GenBank/DDBJ whole genome shotgun (WGS) entry which is preliminary data.</text>
</comment>
<dbReference type="RefSeq" id="XP_060300953.1">
    <property type="nucleotide sequence ID" value="XM_060444955.1"/>
</dbReference>
<feature type="region of interest" description="Disordered" evidence="1">
    <location>
        <begin position="25"/>
        <end position="61"/>
    </location>
</feature>
<feature type="compositionally biased region" description="Low complexity" evidence="1">
    <location>
        <begin position="128"/>
        <end position="138"/>
    </location>
</feature>
<evidence type="ECO:0000313" key="3">
    <source>
        <dbReference type="Proteomes" id="UP001172101"/>
    </source>
</evidence>
<accession>A0AA40B5P4</accession>
<evidence type="ECO:0000256" key="1">
    <source>
        <dbReference type="SAM" id="MobiDB-lite"/>
    </source>
</evidence>
<feature type="compositionally biased region" description="Low complexity" evidence="1">
    <location>
        <begin position="35"/>
        <end position="44"/>
    </location>
</feature>
<reference evidence="2" key="1">
    <citation type="submission" date="2023-06" db="EMBL/GenBank/DDBJ databases">
        <title>Genome-scale phylogeny and comparative genomics of the fungal order Sordariales.</title>
        <authorList>
            <consortium name="Lawrence Berkeley National Laboratory"/>
            <person name="Hensen N."/>
            <person name="Bonometti L."/>
            <person name="Westerberg I."/>
            <person name="Brannstrom I.O."/>
            <person name="Guillou S."/>
            <person name="Cros-Aarteil S."/>
            <person name="Calhoun S."/>
            <person name="Haridas S."/>
            <person name="Kuo A."/>
            <person name="Mondo S."/>
            <person name="Pangilinan J."/>
            <person name="Riley R."/>
            <person name="LaButti K."/>
            <person name="Andreopoulos B."/>
            <person name="Lipzen A."/>
            <person name="Chen C."/>
            <person name="Yanf M."/>
            <person name="Daum C."/>
            <person name="Ng V."/>
            <person name="Clum A."/>
            <person name="Steindorff A."/>
            <person name="Ohm R."/>
            <person name="Martin F."/>
            <person name="Silar P."/>
            <person name="Natvig D."/>
            <person name="Lalanne C."/>
            <person name="Gautier V."/>
            <person name="Ament-velasquez S.L."/>
            <person name="Kruys A."/>
            <person name="Hutchinson M.I."/>
            <person name="Powell A.J."/>
            <person name="Barry K."/>
            <person name="Miller A.N."/>
            <person name="Grigoriev I.V."/>
            <person name="Debuchy R."/>
            <person name="Gladieux P."/>
            <person name="Thoren M.H."/>
            <person name="Johannesson H."/>
        </authorList>
    </citation>
    <scope>NUCLEOTIDE SEQUENCE</scope>
    <source>
        <strain evidence="2">SMH2392-1A</strain>
    </source>
</reference>
<protein>
    <submittedName>
        <fullName evidence="2">Uncharacterized protein</fullName>
    </submittedName>
</protein>
<sequence length="370" mass="40847">MVGPPPTNAGFTVNTMFDDFSRQLAAVSSRRHSRGSASGSQRAGHPMRITKPGSANNSPHSAILQSRRKTFIGEGLQGRLPPQHAFDMHYLPTPTSETQNGPLFEQERKQARPVSWHPSSQYPPRQPPQQQQQQQQHQQLYPIQTNMYYPYQHYGDGETISNVQQLPPTPMPYSGYTSPSLNFSPLSLPYSSFGSQQVCSPINRAFPIQQAPTFPPAYVSSRESEGAMSETACRPGPRVVDGTLDWESFAARGGFDRDTAPPTPEDFVQAQKVETKLATEDSIPYQPLEDDESEGEILYGMGLYDAPDKTATNPILDLHRSTIFSLLGGAGSYPEPTGKGLKLEDAWEPPASDDEDVESEDDADDDEQDE</sequence>
<name>A0AA40B5P4_9PEZI</name>
<dbReference type="GeneID" id="85328225"/>
<gene>
    <name evidence="2" type="ORF">B0T26DRAFT_748372</name>
</gene>
<feature type="compositionally biased region" description="Acidic residues" evidence="1">
    <location>
        <begin position="351"/>
        <end position="370"/>
    </location>
</feature>
<evidence type="ECO:0000313" key="2">
    <source>
        <dbReference type="EMBL" id="KAK0728098.1"/>
    </source>
</evidence>
<keyword evidence="3" id="KW-1185">Reference proteome</keyword>